<proteinExistence type="predicted"/>
<dbReference type="RefSeq" id="WP_281393184.1">
    <property type="nucleotide sequence ID" value="NZ_JACIJF010000008.1"/>
</dbReference>
<comment type="caution">
    <text evidence="1">The sequence shown here is derived from an EMBL/GenBank/DDBJ whole genome shotgun (WGS) entry which is preliminary data.</text>
</comment>
<protein>
    <submittedName>
        <fullName evidence="1">Uncharacterized protein</fullName>
    </submittedName>
</protein>
<keyword evidence="2" id="KW-1185">Reference proteome</keyword>
<dbReference type="AlphaFoldDB" id="A0A840YRD0"/>
<dbReference type="Proteomes" id="UP000527143">
    <property type="component" value="Unassembled WGS sequence"/>
</dbReference>
<reference evidence="1 2" key="1">
    <citation type="submission" date="2020-08" db="EMBL/GenBank/DDBJ databases">
        <title>Genomic Encyclopedia of Type Strains, Phase IV (KMG-IV): sequencing the most valuable type-strain genomes for metagenomic binning, comparative biology and taxonomic classification.</title>
        <authorList>
            <person name="Goeker M."/>
        </authorList>
    </citation>
    <scope>NUCLEOTIDE SEQUENCE [LARGE SCALE GENOMIC DNA]</scope>
    <source>
        <strain evidence="1 2">DSM 26736</strain>
    </source>
</reference>
<gene>
    <name evidence="1" type="ORF">FHT02_002709</name>
</gene>
<dbReference type="EMBL" id="JACIJF010000008">
    <property type="protein sequence ID" value="MBB5711463.1"/>
    <property type="molecule type" value="Genomic_DNA"/>
</dbReference>
<evidence type="ECO:0000313" key="2">
    <source>
        <dbReference type="Proteomes" id="UP000527143"/>
    </source>
</evidence>
<organism evidence="1 2">
    <name type="scientific">Sphingomonas xinjiangensis</name>
    <dbReference type="NCBI Taxonomy" id="643568"/>
    <lineage>
        <taxon>Bacteria</taxon>
        <taxon>Pseudomonadati</taxon>
        <taxon>Pseudomonadota</taxon>
        <taxon>Alphaproteobacteria</taxon>
        <taxon>Sphingomonadales</taxon>
        <taxon>Sphingomonadaceae</taxon>
        <taxon>Sphingomonas</taxon>
    </lineage>
</organism>
<accession>A0A840YRD0</accession>
<evidence type="ECO:0000313" key="1">
    <source>
        <dbReference type="EMBL" id="MBB5711463.1"/>
    </source>
</evidence>
<name>A0A840YRD0_9SPHN</name>
<sequence>MNSPQSDEQGVGLAEVTEVARSDHQVTGVTVSPGGRIFVNFLR</sequence>